<keyword evidence="2 5" id="KW-0812">Transmembrane</keyword>
<keyword evidence="8" id="KW-1185">Reference proteome</keyword>
<dbReference type="PANTHER" id="PTHR21016">
    <property type="entry name" value="BETA-AMYLOID BINDING PROTEIN-RELATED"/>
    <property type="match status" value="1"/>
</dbReference>
<keyword evidence="3 5" id="KW-1133">Transmembrane helix</keyword>
<reference evidence="8" key="1">
    <citation type="journal article" date="2019" name="Int. J. Syst. Evol. Microbiol.">
        <title>The Global Catalogue of Microorganisms (GCM) 10K type strain sequencing project: providing services to taxonomists for standard genome sequencing and annotation.</title>
        <authorList>
            <consortium name="The Broad Institute Genomics Platform"/>
            <consortium name="The Broad Institute Genome Sequencing Center for Infectious Disease"/>
            <person name="Wu L."/>
            <person name="Ma J."/>
        </authorList>
    </citation>
    <scope>NUCLEOTIDE SEQUENCE [LARGE SCALE GENOMIC DNA]</scope>
    <source>
        <strain evidence="8">CCUG 60527</strain>
    </source>
</reference>
<evidence type="ECO:0000259" key="6">
    <source>
        <dbReference type="Pfam" id="PF05154"/>
    </source>
</evidence>
<evidence type="ECO:0000313" key="7">
    <source>
        <dbReference type="EMBL" id="MFD0993180.1"/>
    </source>
</evidence>
<dbReference type="InterPro" id="IPR050932">
    <property type="entry name" value="TM2D1-3-like"/>
</dbReference>
<protein>
    <submittedName>
        <fullName evidence="7">TM2 domain-containing protein</fullName>
    </submittedName>
</protein>
<dbReference type="Proteomes" id="UP001597062">
    <property type="component" value="Unassembled WGS sequence"/>
</dbReference>
<comment type="caution">
    <text evidence="7">The sequence shown here is derived from an EMBL/GenBank/DDBJ whole genome shotgun (WGS) entry which is preliminary data.</text>
</comment>
<dbReference type="EMBL" id="JBHTJR010000045">
    <property type="protein sequence ID" value="MFD0993180.1"/>
    <property type="molecule type" value="Genomic_DNA"/>
</dbReference>
<evidence type="ECO:0000256" key="4">
    <source>
        <dbReference type="ARBA" id="ARBA00023136"/>
    </source>
</evidence>
<proteinExistence type="predicted"/>
<evidence type="ECO:0000256" key="3">
    <source>
        <dbReference type="ARBA" id="ARBA00022989"/>
    </source>
</evidence>
<dbReference type="Pfam" id="PF05154">
    <property type="entry name" value="TM2"/>
    <property type="match status" value="1"/>
</dbReference>
<feature type="domain" description="TM2" evidence="6">
    <location>
        <begin position="11"/>
        <end position="55"/>
    </location>
</feature>
<dbReference type="RefSeq" id="WP_386107173.1">
    <property type="nucleotide sequence ID" value="NZ_JBHTJR010000045.1"/>
</dbReference>
<evidence type="ECO:0000313" key="8">
    <source>
        <dbReference type="Proteomes" id="UP001597062"/>
    </source>
</evidence>
<evidence type="ECO:0000256" key="1">
    <source>
        <dbReference type="ARBA" id="ARBA00004141"/>
    </source>
</evidence>
<organism evidence="7 8">
    <name type="scientific">Tenacibaculum geojense</name>
    <dbReference type="NCBI Taxonomy" id="915352"/>
    <lineage>
        <taxon>Bacteria</taxon>
        <taxon>Pseudomonadati</taxon>
        <taxon>Bacteroidota</taxon>
        <taxon>Flavobacteriia</taxon>
        <taxon>Flavobacteriales</taxon>
        <taxon>Flavobacteriaceae</taxon>
        <taxon>Tenacibaculum</taxon>
    </lineage>
</organism>
<name>A0ABW3JRX6_9FLAO</name>
<accession>A0ABW3JRX6</accession>
<gene>
    <name evidence="7" type="ORF">ACFQ1U_08185</name>
</gene>
<comment type="subcellular location">
    <subcellularLocation>
        <location evidence="1">Membrane</location>
        <topology evidence="1">Multi-pass membrane protein</topology>
    </subcellularLocation>
</comment>
<keyword evidence="4 5" id="KW-0472">Membrane</keyword>
<feature type="transmembrane region" description="Helical" evidence="5">
    <location>
        <begin position="37"/>
        <end position="57"/>
    </location>
</feature>
<feature type="transmembrane region" description="Helical" evidence="5">
    <location>
        <begin position="12"/>
        <end position="31"/>
    </location>
</feature>
<sequence length="102" mass="11611">MNKHYLQSKLKSTGTAYVLWFVLGAHYAYLGKWGTQILYWITFGGIGIWALIDLFTMSSKVNKHNAMIFQQIEEIDKKEKDADHARNMAMVAAATGNRAKLE</sequence>
<evidence type="ECO:0000256" key="2">
    <source>
        <dbReference type="ARBA" id="ARBA00022692"/>
    </source>
</evidence>
<dbReference type="PANTHER" id="PTHR21016:SF25">
    <property type="entry name" value="TM2 DOMAIN-CONTAINING PROTEIN DDB_G0277895-RELATED"/>
    <property type="match status" value="1"/>
</dbReference>
<dbReference type="InterPro" id="IPR007829">
    <property type="entry name" value="TM2"/>
</dbReference>
<evidence type="ECO:0000256" key="5">
    <source>
        <dbReference type="SAM" id="Phobius"/>
    </source>
</evidence>